<dbReference type="InterPro" id="IPR014426">
    <property type="entry name" value="UPF0282_hydrls"/>
</dbReference>
<evidence type="ECO:0000313" key="2">
    <source>
        <dbReference type="EMBL" id="HGZ60626.1"/>
    </source>
</evidence>
<dbReference type="InterPro" id="IPR036866">
    <property type="entry name" value="RibonucZ/Hydroxyglut_hydro"/>
</dbReference>
<dbReference type="EMBL" id="DTLS01000157">
    <property type="protein sequence ID" value="HGZ60626.1"/>
    <property type="molecule type" value="Genomic_DNA"/>
</dbReference>
<dbReference type="InterPro" id="IPR050114">
    <property type="entry name" value="UPF0173_UPF0282_UlaG_hydrolase"/>
</dbReference>
<proteinExistence type="inferred from homology"/>
<name>A0A7J3SM30_9CREN</name>
<dbReference type="HAMAP" id="MF_01406">
    <property type="entry name" value="UPF0282"/>
    <property type="match status" value="1"/>
</dbReference>
<comment type="similarity">
    <text evidence="1">Belongs to the UPF0282 family.</text>
</comment>
<comment type="caution">
    <text evidence="2">The sequence shown here is derived from an EMBL/GenBank/DDBJ whole genome shotgun (WGS) entry which is preliminary data.</text>
</comment>
<dbReference type="AlphaFoldDB" id="A0A7J3SM30"/>
<evidence type="ECO:0000256" key="1">
    <source>
        <dbReference type="HAMAP-Rule" id="MF_01406"/>
    </source>
</evidence>
<dbReference type="Gene3D" id="3.60.15.10">
    <property type="entry name" value="Ribonuclease Z/Hydroxyacylglutathione hydrolase-like"/>
    <property type="match status" value="1"/>
</dbReference>
<dbReference type="SUPFAM" id="SSF56281">
    <property type="entry name" value="Metallo-hydrolase/oxidoreductase"/>
    <property type="match status" value="1"/>
</dbReference>
<organism evidence="2">
    <name type="scientific">Fervidicoccus fontis</name>
    <dbReference type="NCBI Taxonomy" id="683846"/>
    <lineage>
        <taxon>Archaea</taxon>
        <taxon>Thermoproteota</taxon>
        <taxon>Thermoprotei</taxon>
        <taxon>Fervidicoccales</taxon>
        <taxon>Fervidicoccaceae</taxon>
        <taxon>Fervidicoccus</taxon>
    </lineage>
</organism>
<accession>A0A7J3SM30</accession>
<reference evidence="2" key="1">
    <citation type="journal article" date="2020" name="mSystems">
        <title>Genome- and Community-Level Interaction Insights into Carbon Utilization and Element Cycling Functions of Hydrothermarchaeota in Hydrothermal Sediment.</title>
        <authorList>
            <person name="Zhou Z."/>
            <person name="Liu Y."/>
            <person name="Xu W."/>
            <person name="Pan J."/>
            <person name="Luo Z.H."/>
            <person name="Li M."/>
        </authorList>
    </citation>
    <scope>NUCLEOTIDE SEQUENCE [LARGE SCALE GENOMIC DNA]</scope>
    <source>
        <strain evidence="2">SpSt-885</strain>
    </source>
</reference>
<dbReference type="PIRSF" id="PIRSF004944">
    <property type="entry name" value="UCP004944_hydrls"/>
    <property type="match status" value="1"/>
</dbReference>
<dbReference type="PANTHER" id="PTHR43546">
    <property type="entry name" value="UPF0173 METAL-DEPENDENT HYDROLASE MJ1163-RELATED"/>
    <property type="match status" value="1"/>
</dbReference>
<gene>
    <name evidence="2" type="ORF">ENW83_05445</name>
</gene>
<sequence length="299" mass="33846">MNGARLIFPASDSLGVRSMSNFFVSSDGFKIAIDPGAALGPSRYGLPPHPLEIKELENRLEKIKKGVEDSNIVIITHYHRDHYPQRDDILDAMKGKTVIVKHPEIDINRNQRIRSGFFLKELEKRGITTIKTNGTELNFGNVKVIMDGLLWHGEVGSMLGKVAAVFIVDEDLSYYFASDSQGPVDKNAVEKICMRRPNLLYISGPPTYLGNLKNEEDPTFKAMENIERMISSSCFEKLVIDHHFSRELGYEKRLEKLKSLGKESGVEVNDVAGYTGEARRPLESLRRELYENFKEGHFL</sequence>
<protein>
    <recommendedName>
        <fullName evidence="1">UPF0282 protein ENW83_05445</fullName>
    </recommendedName>
</protein>
<dbReference type="PANTHER" id="PTHR43546:SF4">
    <property type="entry name" value="UPF0282 PROTEIN MJ1629"/>
    <property type="match status" value="1"/>
</dbReference>